<reference evidence="2 3" key="1">
    <citation type="journal article" date="2015" name="Nature">
        <title>rRNA introns, odd ribosomes, and small enigmatic genomes across a large radiation of phyla.</title>
        <authorList>
            <person name="Brown C.T."/>
            <person name="Hug L.A."/>
            <person name="Thomas B.C."/>
            <person name="Sharon I."/>
            <person name="Castelle C.J."/>
            <person name="Singh A."/>
            <person name="Wilkins M.J."/>
            <person name="Williams K.H."/>
            <person name="Banfield J.F."/>
        </authorList>
    </citation>
    <scope>NUCLEOTIDE SEQUENCE [LARGE SCALE GENOMIC DNA]</scope>
</reference>
<proteinExistence type="predicted"/>
<dbReference type="AlphaFoldDB" id="A0A0G0HTT0"/>
<feature type="compositionally biased region" description="Basic residues" evidence="1">
    <location>
        <begin position="61"/>
        <end position="71"/>
    </location>
</feature>
<dbReference type="Proteomes" id="UP000034603">
    <property type="component" value="Unassembled WGS sequence"/>
</dbReference>
<name>A0A0G0HTT0_9BACT</name>
<organism evidence="2 3">
    <name type="scientific">Candidatus Woesebacteria bacterium GW2011_GWA1_37_8</name>
    <dbReference type="NCBI Taxonomy" id="1618546"/>
    <lineage>
        <taxon>Bacteria</taxon>
        <taxon>Candidatus Woeseibacteriota</taxon>
    </lineage>
</organism>
<dbReference type="EMBL" id="LBTR01000011">
    <property type="protein sequence ID" value="KKQ45657.1"/>
    <property type="molecule type" value="Genomic_DNA"/>
</dbReference>
<comment type="caution">
    <text evidence="2">The sequence shown here is derived from an EMBL/GenBank/DDBJ whole genome shotgun (WGS) entry which is preliminary data.</text>
</comment>
<evidence type="ECO:0000313" key="2">
    <source>
        <dbReference type="EMBL" id="KKQ45657.1"/>
    </source>
</evidence>
<feature type="region of interest" description="Disordered" evidence="1">
    <location>
        <begin position="61"/>
        <end position="82"/>
    </location>
</feature>
<protein>
    <submittedName>
        <fullName evidence="2">Uncharacterized protein</fullName>
    </submittedName>
</protein>
<accession>A0A0G0HTT0</accession>
<evidence type="ECO:0000313" key="3">
    <source>
        <dbReference type="Proteomes" id="UP000034603"/>
    </source>
</evidence>
<sequence>MARGTPDTSTGPPAPEFVVDYLAGRRWLNRGGKPSTQELYYKDKADALLELAKASPDKLRRLTKKAKKQKRASITGGMGPGTLDELYDENSGLYDELTRMDLEG</sequence>
<evidence type="ECO:0000256" key="1">
    <source>
        <dbReference type="SAM" id="MobiDB-lite"/>
    </source>
</evidence>
<gene>
    <name evidence="2" type="ORF">US62_C0011G0021</name>
</gene>